<name>A0A7T7CEF7_9BACI</name>
<organism evidence="1 2">
    <name type="scientific">Salicibibacter cibi</name>
    <dbReference type="NCBI Taxonomy" id="2743001"/>
    <lineage>
        <taxon>Bacteria</taxon>
        <taxon>Bacillati</taxon>
        <taxon>Bacillota</taxon>
        <taxon>Bacilli</taxon>
        <taxon>Bacillales</taxon>
        <taxon>Bacillaceae</taxon>
        <taxon>Salicibibacter</taxon>
    </lineage>
</organism>
<sequence length="151" mass="17585">MNVRTKISQLTAMLIEHARFQGITELEIQRAIREEDVDFLNQISGDNFQYNGLFDYAKQYEEELENAILKGYQMKFNTLKGLQTVLQYKFNFAENVDYRVENDEITISRMTDEEIKVLISSIATNWHISPQGKIDGEEEQTVVLRLNTLLA</sequence>
<dbReference type="KEGG" id="scib:HUG20_03030"/>
<dbReference type="EMBL" id="CP054706">
    <property type="protein sequence ID" value="QQK78980.1"/>
    <property type="molecule type" value="Genomic_DNA"/>
</dbReference>
<evidence type="ECO:0000313" key="1">
    <source>
        <dbReference type="EMBL" id="QQK78980.1"/>
    </source>
</evidence>
<accession>A0A7T7CEF7</accession>
<reference evidence="1 2" key="1">
    <citation type="submission" date="2020-06" db="EMBL/GenBank/DDBJ databases">
        <title>Genomic analysis of Salicibibacter sp. NKC21-4.</title>
        <authorList>
            <person name="Oh Y.J."/>
        </authorList>
    </citation>
    <scope>NUCLEOTIDE SEQUENCE [LARGE SCALE GENOMIC DNA]</scope>
    <source>
        <strain evidence="1 2">NKC21-4</strain>
    </source>
</reference>
<keyword evidence="2" id="KW-1185">Reference proteome</keyword>
<gene>
    <name evidence="1" type="ORF">HUG20_03030</name>
</gene>
<dbReference type="AlphaFoldDB" id="A0A7T7CEF7"/>
<dbReference type="RefSeq" id="WP_200087943.1">
    <property type="nucleotide sequence ID" value="NZ_CP054706.1"/>
</dbReference>
<proteinExistence type="predicted"/>
<evidence type="ECO:0000313" key="2">
    <source>
        <dbReference type="Proteomes" id="UP000595349"/>
    </source>
</evidence>
<dbReference type="Proteomes" id="UP000595349">
    <property type="component" value="Chromosome"/>
</dbReference>
<protein>
    <submittedName>
        <fullName evidence="1">Uncharacterized protein</fullName>
    </submittedName>
</protein>